<evidence type="ECO:0000256" key="6">
    <source>
        <dbReference type="HAMAP-Rule" id="MF_02124"/>
    </source>
</evidence>
<dbReference type="InterPro" id="IPR026585">
    <property type="entry name" value="GlgE"/>
</dbReference>
<keyword evidence="3 6" id="KW-0808">Transferase</keyword>
<evidence type="ECO:0000313" key="9">
    <source>
        <dbReference type="EMBL" id="AGV28078.1"/>
    </source>
</evidence>
<accession>T2C623</accession>
<feature type="active site" description="Nucleophile" evidence="6">
    <location>
        <position position="469"/>
    </location>
</feature>
<protein>
    <recommendedName>
        <fullName evidence="6">Alpha-1,4-glucan:maltose-1-phosphate maltosyltransferase</fullName>
        <shortName evidence="6">GMPMT</shortName>
        <ecNumber evidence="6">2.4.99.16</ecNumber>
    </recommendedName>
    <alternativeName>
        <fullName evidence="6">(1-&gt;4)-alpha-D-glucan:maltose-1-phosphate alpha-D-maltosyltransferase</fullName>
    </alternativeName>
</protein>
<evidence type="ECO:0000259" key="8">
    <source>
        <dbReference type="SMART" id="SM00642"/>
    </source>
</evidence>
<dbReference type="InterPro" id="IPR017853">
    <property type="entry name" value="GH"/>
</dbReference>
<dbReference type="HAMAP" id="MF_02124">
    <property type="entry name" value="GlgE"/>
    <property type="match status" value="1"/>
</dbReference>
<dbReference type="InterPro" id="IPR006047">
    <property type="entry name" value="GH13_cat_dom"/>
</dbReference>
<feature type="domain" description="Glycosyl hydrolase family 13 catalytic" evidence="8">
    <location>
        <begin position="286"/>
        <end position="636"/>
    </location>
</feature>
<comment type="function">
    <text evidence="6">Maltosyltransferase that uses maltose 1-phosphate (M1P) as the sugar donor to elongate linear or branched alpha-(1-&gt;4)-glucans. Is involved in a branched alpha-glucan biosynthetic pathway from trehalose, together with TreS, Mak and GlgB.</text>
</comment>
<dbReference type="Gene3D" id="3.20.20.80">
    <property type="entry name" value="Glycosidases"/>
    <property type="match status" value="1"/>
</dbReference>
<feature type="binding site" evidence="6">
    <location>
        <position position="338"/>
    </location>
    <ligand>
        <name>alpha-maltose 1-phosphate</name>
        <dbReference type="ChEBI" id="CHEBI:63576"/>
    </ligand>
</feature>
<dbReference type="Gene3D" id="1.20.58.80">
    <property type="entry name" value="Phosphotransferase system, lactose/cellobiose-type IIA subunit"/>
    <property type="match status" value="1"/>
</dbReference>
<feature type="binding site" evidence="6">
    <location>
        <position position="433"/>
    </location>
    <ligand>
        <name>alpha-maltose 1-phosphate</name>
        <dbReference type="ChEBI" id="CHEBI:63576"/>
    </ligand>
</feature>
<dbReference type="SUPFAM" id="SSF51445">
    <property type="entry name" value="(Trans)glycosidases"/>
    <property type="match status" value="1"/>
</dbReference>
<gene>
    <name evidence="6" type="primary">glgE</name>
</gene>
<comment type="catalytic activity">
    <reaction evidence="5 6">
        <text>alpha-maltose 1-phosphate + [(1-&gt;4)-alpha-D-glucosyl](n) = [(1-&gt;4)-alpha-D-glucosyl](n+2) + phosphate</text>
        <dbReference type="Rhea" id="RHEA:42692"/>
        <dbReference type="Rhea" id="RHEA-COMP:9584"/>
        <dbReference type="Rhea" id="RHEA-COMP:10183"/>
        <dbReference type="ChEBI" id="CHEBI:15444"/>
        <dbReference type="ChEBI" id="CHEBI:43474"/>
        <dbReference type="ChEBI" id="CHEBI:63576"/>
        <dbReference type="EC" id="2.4.99.16"/>
    </reaction>
</comment>
<dbReference type="GO" id="GO:0030979">
    <property type="term" value="P:alpha-glucan biosynthetic process"/>
    <property type="evidence" value="ECO:0007669"/>
    <property type="project" value="UniProtKB-UniRule"/>
</dbReference>
<dbReference type="InterPro" id="IPR021828">
    <property type="entry name" value="GlgE_dom_N/S"/>
</dbReference>
<feature type="site" description="Transition state stabilizer" evidence="6">
    <location>
        <position position="556"/>
    </location>
</feature>
<dbReference type="InterPro" id="IPR013783">
    <property type="entry name" value="Ig-like_fold"/>
</dbReference>
<proteinExistence type="inferred from homology"/>
<reference evidence="9" key="1">
    <citation type="submission" date="2013-05" db="EMBL/GenBank/DDBJ databases">
        <title>Study on production of polyhydroxybutyrate from soluble starch as a sole carbon source by Aquabacterium sp. A7-Y.</title>
        <authorList>
            <person name="Feng L."/>
            <person name="Cui Z.L."/>
        </authorList>
    </citation>
    <scope>NUCLEOTIDE SEQUENCE</scope>
    <source>
        <strain evidence="9">A7-Y</strain>
    </source>
</reference>
<dbReference type="RefSeq" id="WP_265403115.1">
    <property type="nucleotide sequence ID" value="NZ_JAPFBW010000007.1"/>
</dbReference>
<evidence type="ECO:0000256" key="2">
    <source>
        <dbReference type="ARBA" id="ARBA00022676"/>
    </source>
</evidence>
<dbReference type="Pfam" id="PF00128">
    <property type="entry name" value="Alpha-amylase"/>
    <property type="match status" value="1"/>
</dbReference>
<dbReference type="PANTHER" id="PTHR47786">
    <property type="entry name" value="ALPHA-1,4-GLUCAN:MALTOSE-1-PHOSPHATE MALTOSYLTRANSFERASE"/>
    <property type="match status" value="1"/>
</dbReference>
<dbReference type="GO" id="GO:0016758">
    <property type="term" value="F:hexosyltransferase activity"/>
    <property type="evidence" value="ECO:0007669"/>
    <property type="project" value="UniProtKB-UniRule"/>
</dbReference>
<dbReference type="Gene3D" id="2.60.40.10">
    <property type="entry name" value="Immunoglobulins"/>
    <property type="match status" value="1"/>
</dbReference>
<evidence type="ECO:0000256" key="7">
    <source>
        <dbReference type="SAM" id="MobiDB-lite"/>
    </source>
</evidence>
<feature type="binding site" evidence="6">
    <location>
        <begin position="611"/>
        <end position="612"/>
    </location>
    <ligand>
        <name>alpha-maltose 1-phosphate</name>
        <dbReference type="ChEBI" id="CHEBI:63576"/>
    </ligand>
</feature>
<feature type="binding site" evidence="6">
    <location>
        <position position="398"/>
    </location>
    <ligand>
        <name>alpha-maltose 1-phosphate</name>
        <dbReference type="ChEBI" id="CHEBI:63576"/>
    </ligand>
</feature>
<keyword evidence="4 6" id="KW-0119">Carbohydrate metabolism</keyword>
<feature type="binding site" evidence="6">
    <location>
        <position position="470"/>
    </location>
    <ligand>
        <name>alpha-maltose 1-phosphate</name>
        <dbReference type="ChEBI" id="CHEBI:63576"/>
    </ligand>
</feature>
<evidence type="ECO:0000256" key="1">
    <source>
        <dbReference type="ARBA" id="ARBA00011738"/>
    </source>
</evidence>
<dbReference type="InterPro" id="IPR013780">
    <property type="entry name" value="Glyco_hydro_b"/>
</dbReference>
<dbReference type="SMART" id="SM00642">
    <property type="entry name" value="Aamy"/>
    <property type="match status" value="1"/>
</dbReference>
<dbReference type="CDD" id="cd11344">
    <property type="entry name" value="AmyAc_GlgE_like"/>
    <property type="match status" value="1"/>
</dbReference>
<evidence type="ECO:0000256" key="3">
    <source>
        <dbReference type="ARBA" id="ARBA00022679"/>
    </source>
</evidence>
<name>T2C623_9BURK</name>
<feature type="compositionally biased region" description="Low complexity" evidence="7">
    <location>
        <begin position="7"/>
        <end position="60"/>
    </location>
</feature>
<dbReference type="Gene3D" id="2.60.40.1180">
    <property type="entry name" value="Golgi alpha-mannosidase II"/>
    <property type="match status" value="1"/>
</dbReference>
<dbReference type="EMBL" id="KF061036">
    <property type="protein sequence ID" value="AGV28078.1"/>
    <property type="molecule type" value="Genomic_DNA"/>
</dbReference>
<feature type="active site" description="Proton donor" evidence="6">
    <location>
        <position position="498"/>
    </location>
</feature>
<comment type="similarity">
    <text evidence="6">Belongs to the glycosyl hydrolase 13 family. GlgE subfamily.</text>
</comment>
<dbReference type="Pfam" id="PF11896">
    <property type="entry name" value="GlgE_dom_N_S"/>
    <property type="match status" value="1"/>
</dbReference>
<feature type="region of interest" description="Disordered" evidence="7">
    <location>
        <begin position="1"/>
        <end position="60"/>
    </location>
</feature>
<dbReference type="GO" id="GO:0004553">
    <property type="term" value="F:hydrolase activity, hydrolyzing O-glycosyl compounds"/>
    <property type="evidence" value="ECO:0007669"/>
    <property type="project" value="InterPro"/>
</dbReference>
<comment type="subunit">
    <text evidence="1 6">Homodimer.</text>
</comment>
<keyword evidence="2 6" id="KW-0328">Glycosyltransferase</keyword>
<evidence type="ECO:0000256" key="4">
    <source>
        <dbReference type="ARBA" id="ARBA00023277"/>
    </source>
</evidence>
<organism evidence="9">
    <name type="scientific">Aquabacterium sp. A7-Y</name>
    <dbReference type="NCBI Taxonomy" id="1349605"/>
    <lineage>
        <taxon>Bacteria</taxon>
        <taxon>Pseudomonadati</taxon>
        <taxon>Pseudomonadota</taxon>
        <taxon>Betaproteobacteria</taxon>
        <taxon>Burkholderiales</taxon>
        <taxon>Aquabacterium</taxon>
    </lineage>
</organism>
<dbReference type="AlphaFoldDB" id="T2C623"/>
<sequence>MPKTSNPAAPASDAAKPPVRKTAAAKRSAAAKKTPTASPVEAAAPPAAKRPAVSARPPAAQAVDLPGANTKALAQASQPAVSGAGKPAAGRARAVIDAVLPNVDGGRFAVKRVCGEPMQVEAHCFTDGHDALRVFLLWRSEGESAHHEVEMTLRYNDEWLGEFPLEAMGRYFYTVTAWVDHFESWRKELQRRVEPADIRIAAQVGAGLLDEAAARAQGDDRRALQAWAVRLREQGQASDTDPAALKAQALDEGLAALTRRYPDRSLAVTWSPELSVVADRERARFSSWYELFPRSASPEPGRHGTFRDVEARLPYIARLGFDVIYFPPIHPIGREKRKGKNNALAAQPGDVGSPWAIGAAEGGHKDILPELGTPEDFRRLVAAAREQGMELAMDIAYQCAPDHPYVEQHPSWFRWRPDGTVQYAENPPKKYQDIYPFNFESEDWAGMWDELKSVIDHWVGEGVSIFRVDNPHTKAFAFWEWAIAEVKREHPEVIFLAEAFTRPKVMHRLAKLGFTQSYTYFTWRNTKQELIEYFTELSQGPGREYFRPNVWPNTPDILHEALQSGERATFMARLVLAGTLCANYGIYGPAYELMEHLPREHGSEEYLHSEKYQLRHWDLERPDSLSSFIARVNAIRHENRALQSDWSLLFCPVDNDQLIAYAKRSPDGENVVLSVVNLDPHHTQSGWVEIDLEQLGVEADRPYQMHDLLSGQRFTWRGGRNFVILDPRRSPAHVFRVRRHLRSEKDFDYFE</sequence>
<dbReference type="PANTHER" id="PTHR47786:SF2">
    <property type="entry name" value="GLYCOSYL HYDROLASE FAMILY 13 CATALYTIC DOMAIN-CONTAINING PROTEIN"/>
    <property type="match status" value="1"/>
</dbReference>
<dbReference type="InterPro" id="IPR049171">
    <property type="entry name" value="GLGE_C"/>
</dbReference>
<evidence type="ECO:0000256" key="5">
    <source>
        <dbReference type="ARBA" id="ARBA00048735"/>
    </source>
</evidence>
<dbReference type="Pfam" id="PF21702">
    <property type="entry name" value="GLGE_C"/>
    <property type="match status" value="1"/>
</dbReference>
<dbReference type="EC" id="2.4.99.16" evidence="6"/>